<organism evidence="11 13">
    <name type="scientific">Yarrowia lipolytica</name>
    <name type="common">Candida lipolytica</name>
    <dbReference type="NCBI Taxonomy" id="4952"/>
    <lineage>
        <taxon>Eukaryota</taxon>
        <taxon>Fungi</taxon>
        <taxon>Dikarya</taxon>
        <taxon>Ascomycota</taxon>
        <taxon>Saccharomycotina</taxon>
        <taxon>Dipodascomycetes</taxon>
        <taxon>Dipodascales</taxon>
        <taxon>Dipodascales incertae sedis</taxon>
        <taxon>Yarrowia</taxon>
    </lineage>
</organism>
<feature type="domain" description="Letm1 RBD" evidence="10">
    <location>
        <begin position="201"/>
        <end position="395"/>
    </location>
</feature>
<evidence type="ECO:0000256" key="6">
    <source>
        <dbReference type="ARBA" id="ARBA00023136"/>
    </source>
</evidence>
<dbReference type="GO" id="GO:0030003">
    <property type="term" value="P:intracellular monoatomic cation homeostasis"/>
    <property type="evidence" value="ECO:0007669"/>
    <property type="project" value="TreeGrafter"/>
</dbReference>
<dbReference type="Pfam" id="PF07766">
    <property type="entry name" value="LETM1_RBD"/>
    <property type="match status" value="1"/>
</dbReference>
<keyword evidence="3" id="KW-0999">Mitochondrion inner membrane</keyword>
<evidence type="ECO:0000313" key="14">
    <source>
        <dbReference type="Proteomes" id="UP000256601"/>
    </source>
</evidence>
<dbReference type="Proteomes" id="UP000182444">
    <property type="component" value="Chromosome 1F"/>
</dbReference>
<feature type="compositionally biased region" description="Basic and acidic residues" evidence="8">
    <location>
        <begin position="437"/>
        <end position="494"/>
    </location>
</feature>
<dbReference type="eggNOG" id="KOG1043">
    <property type="taxonomic scope" value="Eukaryota"/>
</dbReference>
<feature type="transmembrane region" description="Helical" evidence="9">
    <location>
        <begin position="155"/>
        <end position="178"/>
    </location>
</feature>
<dbReference type="GO" id="GO:0043022">
    <property type="term" value="F:ribosome binding"/>
    <property type="evidence" value="ECO:0007669"/>
    <property type="project" value="InterPro"/>
</dbReference>
<evidence type="ECO:0000256" key="3">
    <source>
        <dbReference type="ARBA" id="ARBA00022792"/>
    </source>
</evidence>
<reference evidence="11 13" key="1">
    <citation type="journal article" date="2016" name="PLoS ONE">
        <title>Sequence Assembly of Yarrowia lipolytica Strain W29/CLIB89 Shows Transposable Element Diversity.</title>
        <authorList>
            <person name="Magnan C."/>
            <person name="Yu J."/>
            <person name="Chang I."/>
            <person name="Jahn E."/>
            <person name="Kanomata Y."/>
            <person name="Wu J."/>
            <person name="Zeller M."/>
            <person name="Oakes M."/>
            <person name="Baldi P."/>
            <person name="Sandmeyer S."/>
        </authorList>
    </citation>
    <scope>NUCLEOTIDE SEQUENCE [LARGE SCALE GENOMIC DNA]</scope>
    <source>
        <strain evidence="11">CLIB89</strain>
        <strain evidence="13">CLIB89(W29)</strain>
    </source>
</reference>
<dbReference type="Proteomes" id="UP000256601">
    <property type="component" value="Unassembled WGS sequence"/>
</dbReference>
<keyword evidence="5 7" id="KW-0496">Mitochondrion</keyword>
<gene>
    <name evidence="12" type="ORF">B0I71DRAFT_134124</name>
    <name evidence="11" type="ORF">YALI1_F21362g</name>
</gene>
<keyword evidence="2 9" id="KW-0812">Transmembrane</keyword>
<evidence type="ECO:0000313" key="13">
    <source>
        <dbReference type="Proteomes" id="UP000182444"/>
    </source>
</evidence>
<evidence type="ECO:0000256" key="5">
    <source>
        <dbReference type="ARBA" id="ARBA00023128"/>
    </source>
</evidence>
<sequence>MLRRISSDSVKINRYLGLVTKQQLARATVVATTHTIATRRFHTRPVVYQTKDADAKETKANLEKNTKATSAEQKSDVKAPAAAAAPADGAVAKKEEKTPKTWKETIKEAARHYWDGTKLLGFEIKVSSKLAMKLAAGYELTRREKRQLKRTTQDIVRVVPFAMFLIIPFAELLLPVALKLFPGLLPSTYMSSNDIEKRARSLRKTRGSVSSFLKDTVNESGLTAPTSITPEQRQQFVEFFDKVRAHGEKPSRELLISVAQMFKDDLVLDNLSRPQLVAMAKYMNLQHFGTNLMLRYSIRYKMRQIKIDDRAIYAEGVDSLSLTELQIACASRGIKTHALSKARLAEDLNNWLELRLRQKVPSTLLILSSAFTYGEADDLNSHYDALEAVLSAIPEELFHEADLEYAHATDQATNKQRLEVVREQQELIQEENQQEEESGHIIQVKDDLNLDEEEAKKEEARGEAQRAETERAKEFFEMSPPDVKEAAKKTDSKA</sequence>
<dbReference type="KEGG" id="yli:2908258"/>
<accession>A0A1H6PL17</accession>
<proteinExistence type="predicted"/>
<keyword evidence="6 9" id="KW-0472">Membrane</keyword>
<dbReference type="EMBL" id="CP017558">
    <property type="protein sequence ID" value="AOW07246.1"/>
    <property type="molecule type" value="Genomic_DNA"/>
</dbReference>
<dbReference type="InterPro" id="IPR044202">
    <property type="entry name" value="LETM1/MDM38-like"/>
</dbReference>
<protein>
    <submittedName>
        <fullName evidence="12">LETM1-like protein-domain-containing protein</fullName>
    </submittedName>
</protein>
<evidence type="ECO:0000259" key="10">
    <source>
        <dbReference type="PROSITE" id="PS51758"/>
    </source>
</evidence>
<feature type="region of interest" description="Disordered" evidence="8">
    <location>
        <begin position="52"/>
        <end position="99"/>
    </location>
</feature>
<dbReference type="InterPro" id="IPR033122">
    <property type="entry name" value="LETM1-like_RBD"/>
</dbReference>
<evidence type="ECO:0000256" key="9">
    <source>
        <dbReference type="SAM" id="Phobius"/>
    </source>
</evidence>
<dbReference type="VEuPathDB" id="FungiDB:YALI0_F15873g"/>
<reference evidence="12 14" key="2">
    <citation type="submission" date="2018-07" db="EMBL/GenBank/DDBJ databases">
        <title>Draft Genome Assemblies for Five Robust Yarrowia lipolytica Strains Exhibiting High Lipid Production and Pentose Sugar Utilization and Sugar Alcohol Secretion from Undetoxified Lignocellulosic Biomass Hydrolysates.</title>
        <authorList>
            <consortium name="DOE Joint Genome Institute"/>
            <person name="Walker C."/>
            <person name="Ryu S."/>
            <person name="Na H."/>
            <person name="Zane M."/>
            <person name="LaButti K."/>
            <person name="Lipzen A."/>
            <person name="Haridas S."/>
            <person name="Barry K."/>
            <person name="Grigoriev I.V."/>
            <person name="Quarterman J."/>
            <person name="Slininger P."/>
            <person name="Dien B."/>
            <person name="Trinh C.T."/>
        </authorList>
    </citation>
    <scope>NUCLEOTIDE SEQUENCE [LARGE SCALE GENOMIC DNA]</scope>
    <source>
        <strain evidence="12 14">YB392</strain>
    </source>
</reference>
<evidence type="ECO:0000256" key="8">
    <source>
        <dbReference type="SAM" id="MobiDB-lite"/>
    </source>
</evidence>
<dbReference type="VEuPathDB" id="FungiDB:YALI1_F21362g"/>
<dbReference type="GO" id="GO:0005743">
    <property type="term" value="C:mitochondrial inner membrane"/>
    <property type="evidence" value="ECO:0007669"/>
    <property type="project" value="UniProtKB-SubCell"/>
</dbReference>
<evidence type="ECO:0000256" key="1">
    <source>
        <dbReference type="ARBA" id="ARBA00004434"/>
    </source>
</evidence>
<keyword evidence="4 9" id="KW-1133">Transmembrane helix</keyword>
<dbReference type="EMBL" id="KZ859030">
    <property type="protein sequence ID" value="RDW24531.1"/>
    <property type="molecule type" value="Genomic_DNA"/>
</dbReference>
<dbReference type="OMA" id="LQHYWDG"/>
<feature type="compositionally biased region" description="Basic and acidic residues" evidence="8">
    <location>
        <begin position="52"/>
        <end position="66"/>
    </location>
</feature>
<dbReference type="GeneID" id="2908258"/>
<dbReference type="PROSITE" id="PS51758">
    <property type="entry name" value="LETM1_RBD"/>
    <property type="match status" value="1"/>
</dbReference>
<evidence type="ECO:0000256" key="2">
    <source>
        <dbReference type="ARBA" id="ARBA00022692"/>
    </source>
</evidence>
<evidence type="ECO:0000256" key="4">
    <source>
        <dbReference type="ARBA" id="ARBA00022989"/>
    </source>
</evidence>
<evidence type="ECO:0000313" key="11">
    <source>
        <dbReference type="EMBL" id="AOW07246.1"/>
    </source>
</evidence>
<dbReference type="AlphaFoldDB" id="A0A1H6PL17"/>
<dbReference type="PANTHER" id="PTHR14009:SF1">
    <property type="entry name" value="MITOCHONDRIAL PROTON_CALCIUM EXCHANGER PROTEIN"/>
    <property type="match status" value="1"/>
</dbReference>
<evidence type="ECO:0000313" key="12">
    <source>
        <dbReference type="EMBL" id="RDW24531.1"/>
    </source>
</evidence>
<dbReference type="PANTHER" id="PTHR14009">
    <property type="entry name" value="LEUCINE ZIPPER-EF-HAND CONTAINING TRANSMEMBRANE PROTEIN"/>
    <property type="match status" value="1"/>
</dbReference>
<evidence type="ECO:0000256" key="7">
    <source>
        <dbReference type="PROSITE-ProRule" id="PRU01094"/>
    </source>
</evidence>
<feature type="compositionally biased region" description="Low complexity" evidence="8">
    <location>
        <begin position="78"/>
        <end position="90"/>
    </location>
</feature>
<feature type="region of interest" description="Disordered" evidence="8">
    <location>
        <begin position="429"/>
        <end position="494"/>
    </location>
</feature>
<comment type="subcellular location">
    <subcellularLocation>
        <location evidence="1">Mitochondrion inner membrane</location>
        <topology evidence="1">Single-pass membrane protein</topology>
    </subcellularLocation>
</comment>
<name>A0A1H6PL17_YARLL</name>